<feature type="region of interest" description="Disordered" evidence="9">
    <location>
        <begin position="1"/>
        <end position="31"/>
    </location>
</feature>
<evidence type="ECO:0000256" key="5">
    <source>
        <dbReference type="ARBA" id="ARBA00022692"/>
    </source>
</evidence>
<dbReference type="EMBL" id="QGLF01000011">
    <property type="protein sequence ID" value="PWR17527.1"/>
    <property type="molecule type" value="Genomic_DNA"/>
</dbReference>
<evidence type="ECO:0000256" key="6">
    <source>
        <dbReference type="ARBA" id="ARBA00022927"/>
    </source>
</evidence>
<evidence type="ECO:0000256" key="1">
    <source>
        <dbReference type="ARBA" id="ARBA00004442"/>
    </source>
</evidence>
<keyword evidence="5" id="KW-0812">Transmembrane</keyword>
<evidence type="ECO:0000259" key="10">
    <source>
        <dbReference type="PROSITE" id="PS51779"/>
    </source>
</evidence>
<dbReference type="Pfam" id="PF08479">
    <property type="entry name" value="POTRA_2"/>
    <property type="match status" value="1"/>
</dbReference>
<sequence length="603" mass="63229">MGHPIAISRPGRAGRSIRCSGDQHDDGQRPGARGFEVKRLVTGGSALALALLLGPGAVRAQALPPSADPGRVDERIGLPPASPSSDEGLDIPALTPEAAPAGAETVRFQLRAVDLSGNTALRDEDLAGLYGQYLDREVSLATLYEIAAAVTNRYRAEGYILSQALVPAQRIVDGRVAIVVIEGRIDKVTVEGEDSSGRIAALAAEIAGESPLTGGTLERYLLLIQDIAGLRARAVLAPSATVEGAADLTLILSRNPVDGYVSIDNRGSAVIGPYQATVGVNLNNALGGDERIALTVLAAPIDDELYYAQLRLAQPVGSEGTVLALVAARSLTNPGATLTPFENEGEATSFEASVEHPFVRSRALSLRGSITLAWRDATSDFFTASNPTRIYDDHLRVLRAGLSLDAIDDLGGSNSASLTLSQGLNVAGASEKGDGNLSRGNGDPQFTSLSGRVSRLQPLGEEFAVNASGQFQYAFDPLLASEEIGFGGLNFGSAFTSSALSGDSGIGGRLEFIWFWALTPEAAGDFLLQGQSYLFVDGGAIWQAARPTGERARDGLGSAGLGTRFQLERQVFGGWELAFPVDNPADQPKPRSGRLFFQLGASF</sequence>
<dbReference type="GO" id="GO:0008320">
    <property type="term" value="F:protein transmembrane transporter activity"/>
    <property type="evidence" value="ECO:0007669"/>
    <property type="project" value="TreeGrafter"/>
</dbReference>
<feature type="domain" description="POTRA" evidence="10">
    <location>
        <begin position="108"/>
        <end position="183"/>
    </location>
</feature>
<comment type="similarity">
    <text evidence="2">Belongs to the TPS (TC 1.B.20) family.</text>
</comment>
<dbReference type="GO" id="GO:0098046">
    <property type="term" value="C:type V protein secretion system complex"/>
    <property type="evidence" value="ECO:0007669"/>
    <property type="project" value="TreeGrafter"/>
</dbReference>
<dbReference type="PANTHER" id="PTHR34597:SF6">
    <property type="entry name" value="BLR6126 PROTEIN"/>
    <property type="match status" value="1"/>
</dbReference>
<dbReference type="InterPro" id="IPR051544">
    <property type="entry name" value="TPS_OM_transporter"/>
</dbReference>
<dbReference type="Pfam" id="PF03865">
    <property type="entry name" value="ShlB"/>
    <property type="match status" value="1"/>
</dbReference>
<keyword evidence="3" id="KW-0813">Transport</keyword>
<accession>A0A317DS77</accession>
<evidence type="ECO:0000256" key="8">
    <source>
        <dbReference type="ARBA" id="ARBA00023237"/>
    </source>
</evidence>
<evidence type="ECO:0000256" key="7">
    <source>
        <dbReference type="ARBA" id="ARBA00023136"/>
    </source>
</evidence>
<evidence type="ECO:0000313" key="11">
    <source>
        <dbReference type="EMBL" id="PWR17527.1"/>
    </source>
</evidence>
<dbReference type="PROSITE" id="PS51779">
    <property type="entry name" value="POTRA"/>
    <property type="match status" value="1"/>
</dbReference>
<dbReference type="Gene3D" id="3.10.20.310">
    <property type="entry name" value="membrane protein fhac"/>
    <property type="match status" value="1"/>
</dbReference>
<keyword evidence="4" id="KW-1134">Transmembrane beta strand</keyword>
<dbReference type="Gene3D" id="2.40.160.50">
    <property type="entry name" value="membrane protein fhac: a member of the omp85/tpsb transporter family"/>
    <property type="match status" value="1"/>
</dbReference>
<organism evidence="11 12">
    <name type="scientific">Zavarzinia compransoris</name>
    <dbReference type="NCBI Taxonomy" id="1264899"/>
    <lineage>
        <taxon>Bacteria</taxon>
        <taxon>Pseudomonadati</taxon>
        <taxon>Pseudomonadota</taxon>
        <taxon>Alphaproteobacteria</taxon>
        <taxon>Rhodospirillales</taxon>
        <taxon>Zavarziniaceae</taxon>
        <taxon>Zavarzinia</taxon>
    </lineage>
</organism>
<evidence type="ECO:0000256" key="4">
    <source>
        <dbReference type="ARBA" id="ARBA00022452"/>
    </source>
</evidence>
<name>A0A317DS77_9PROT</name>
<evidence type="ECO:0000256" key="2">
    <source>
        <dbReference type="ARBA" id="ARBA00009055"/>
    </source>
</evidence>
<reference evidence="12" key="1">
    <citation type="submission" date="2018-05" db="EMBL/GenBank/DDBJ databases">
        <title>Zavarzinia sp. HR-AS.</title>
        <authorList>
            <person name="Lee Y."/>
            <person name="Jeon C.O."/>
        </authorList>
    </citation>
    <scope>NUCLEOTIDE SEQUENCE [LARGE SCALE GENOMIC DNA]</scope>
    <source>
        <strain evidence="12">DSM 1231</strain>
    </source>
</reference>
<dbReference type="GO" id="GO:0009279">
    <property type="term" value="C:cell outer membrane"/>
    <property type="evidence" value="ECO:0007669"/>
    <property type="project" value="UniProtKB-SubCell"/>
</dbReference>
<gene>
    <name evidence="11" type="ORF">DKG75_22540</name>
</gene>
<proteinExistence type="inferred from homology"/>
<keyword evidence="7" id="KW-0472">Membrane</keyword>
<comment type="subcellular location">
    <subcellularLocation>
        <location evidence="1">Cell outer membrane</location>
    </subcellularLocation>
</comment>
<dbReference type="InterPro" id="IPR034746">
    <property type="entry name" value="POTRA"/>
</dbReference>
<dbReference type="GO" id="GO:0046819">
    <property type="term" value="P:protein secretion by the type V secretion system"/>
    <property type="evidence" value="ECO:0007669"/>
    <property type="project" value="TreeGrafter"/>
</dbReference>
<dbReference type="AlphaFoldDB" id="A0A317DS77"/>
<evidence type="ECO:0000313" key="12">
    <source>
        <dbReference type="Proteomes" id="UP000246077"/>
    </source>
</evidence>
<keyword evidence="12" id="KW-1185">Reference proteome</keyword>
<dbReference type="PANTHER" id="PTHR34597">
    <property type="entry name" value="SLR1661 PROTEIN"/>
    <property type="match status" value="1"/>
</dbReference>
<dbReference type="InterPro" id="IPR013686">
    <property type="entry name" value="Polypept-transport_assoc_ShlB"/>
</dbReference>
<evidence type="ECO:0000256" key="9">
    <source>
        <dbReference type="SAM" id="MobiDB-lite"/>
    </source>
</evidence>
<keyword evidence="8" id="KW-0998">Cell outer membrane</keyword>
<feature type="region of interest" description="Disordered" evidence="9">
    <location>
        <begin position="63"/>
        <end position="90"/>
    </location>
</feature>
<evidence type="ECO:0000256" key="3">
    <source>
        <dbReference type="ARBA" id="ARBA00022448"/>
    </source>
</evidence>
<keyword evidence="6" id="KW-0653">Protein transport</keyword>
<dbReference type="InterPro" id="IPR005565">
    <property type="entry name" value="Hemolysn_activator_HlyB_C"/>
</dbReference>
<dbReference type="OrthoDB" id="7439045at2"/>
<protein>
    <recommendedName>
        <fullName evidence="10">POTRA domain-containing protein</fullName>
    </recommendedName>
</protein>
<comment type="caution">
    <text evidence="11">The sequence shown here is derived from an EMBL/GenBank/DDBJ whole genome shotgun (WGS) entry which is preliminary data.</text>
</comment>
<dbReference type="Proteomes" id="UP000246077">
    <property type="component" value="Unassembled WGS sequence"/>
</dbReference>